<organism evidence="15 16">
    <name type="scientific">Phormidium tenue NIES-30</name>
    <dbReference type="NCBI Taxonomy" id="549789"/>
    <lineage>
        <taxon>Bacteria</taxon>
        <taxon>Bacillati</taxon>
        <taxon>Cyanobacteriota</taxon>
        <taxon>Cyanophyceae</taxon>
        <taxon>Oscillatoriophycideae</taxon>
        <taxon>Oscillatoriales</taxon>
        <taxon>Oscillatoriaceae</taxon>
        <taxon>Phormidium</taxon>
    </lineage>
</organism>
<comment type="catalytic activity">
    <reaction evidence="12">
        <text>a hydroperoxide + [thioredoxin]-dithiol = an alcohol + [thioredoxin]-disulfide + H2O</text>
        <dbReference type="Rhea" id="RHEA:62620"/>
        <dbReference type="Rhea" id="RHEA-COMP:10698"/>
        <dbReference type="Rhea" id="RHEA-COMP:10700"/>
        <dbReference type="ChEBI" id="CHEBI:15377"/>
        <dbReference type="ChEBI" id="CHEBI:29950"/>
        <dbReference type="ChEBI" id="CHEBI:30879"/>
        <dbReference type="ChEBI" id="CHEBI:35924"/>
        <dbReference type="ChEBI" id="CHEBI:50058"/>
        <dbReference type="EC" id="1.11.1.24"/>
    </reaction>
</comment>
<dbReference type="EMBL" id="MRCG01000001">
    <property type="protein sequence ID" value="OKH50997.1"/>
    <property type="molecule type" value="Genomic_DNA"/>
</dbReference>
<dbReference type="SUPFAM" id="SSF52833">
    <property type="entry name" value="Thioredoxin-like"/>
    <property type="match status" value="1"/>
</dbReference>
<evidence type="ECO:0000313" key="16">
    <source>
        <dbReference type="Proteomes" id="UP000185557"/>
    </source>
</evidence>
<dbReference type="InterPro" id="IPR036249">
    <property type="entry name" value="Thioredoxin-like_sf"/>
</dbReference>
<dbReference type="PANTHER" id="PTHR42801:SF4">
    <property type="entry name" value="AHPC_TSA FAMILY PROTEIN"/>
    <property type="match status" value="1"/>
</dbReference>
<evidence type="ECO:0000256" key="13">
    <source>
        <dbReference type="PIRSR" id="PIRSR000239-1"/>
    </source>
</evidence>
<dbReference type="OrthoDB" id="9801080at2"/>
<feature type="active site" description="Cysteine sulfenic acid (-SOH) intermediate; for peroxidase activity" evidence="13">
    <location>
        <position position="45"/>
    </location>
</feature>
<gene>
    <name evidence="15" type="ORF">NIES30_02695</name>
</gene>
<dbReference type="GO" id="GO:0034599">
    <property type="term" value="P:cellular response to oxidative stress"/>
    <property type="evidence" value="ECO:0007669"/>
    <property type="project" value="TreeGrafter"/>
</dbReference>
<comment type="function">
    <text evidence="1">Thiol-specific peroxidase that catalyzes the reduction of hydrogen peroxide and organic hydroperoxides to water and alcohols, respectively. Plays a role in cell protection against oxidative stress by detoxifying peroxides and as sensor of hydrogen peroxide-mediated signaling events.</text>
</comment>
<evidence type="ECO:0000256" key="3">
    <source>
        <dbReference type="ARBA" id="ARBA00013017"/>
    </source>
</evidence>
<dbReference type="AlphaFoldDB" id="A0A1U7JB50"/>
<comment type="subunit">
    <text evidence="2">Monomer.</text>
</comment>
<keyword evidence="7" id="KW-1015">Disulfide bond</keyword>
<dbReference type="PANTHER" id="PTHR42801">
    <property type="entry name" value="THIOREDOXIN-DEPENDENT PEROXIDE REDUCTASE"/>
    <property type="match status" value="1"/>
</dbReference>
<dbReference type="NCBIfam" id="NF006960">
    <property type="entry name" value="PRK09437.1"/>
    <property type="match status" value="1"/>
</dbReference>
<dbReference type="PROSITE" id="PS51352">
    <property type="entry name" value="THIOREDOXIN_2"/>
    <property type="match status" value="1"/>
</dbReference>
<dbReference type="GO" id="GO:0045454">
    <property type="term" value="P:cell redox homeostasis"/>
    <property type="evidence" value="ECO:0007669"/>
    <property type="project" value="TreeGrafter"/>
</dbReference>
<dbReference type="InterPro" id="IPR000866">
    <property type="entry name" value="AhpC/TSA"/>
</dbReference>
<evidence type="ECO:0000256" key="6">
    <source>
        <dbReference type="ARBA" id="ARBA00023002"/>
    </source>
</evidence>
<keyword evidence="6" id="KW-0560">Oxidoreductase</keyword>
<accession>A0A1U7JB50</accession>
<evidence type="ECO:0000256" key="1">
    <source>
        <dbReference type="ARBA" id="ARBA00003330"/>
    </source>
</evidence>
<dbReference type="InterPro" id="IPR013766">
    <property type="entry name" value="Thioredoxin_domain"/>
</dbReference>
<name>A0A1U7JB50_9CYAN</name>
<evidence type="ECO:0000313" key="15">
    <source>
        <dbReference type="EMBL" id="OKH50997.1"/>
    </source>
</evidence>
<dbReference type="InterPro" id="IPR024706">
    <property type="entry name" value="Peroxiredoxin_AhpC-typ"/>
</dbReference>
<proteinExistence type="inferred from homology"/>
<evidence type="ECO:0000256" key="11">
    <source>
        <dbReference type="ARBA" id="ARBA00041373"/>
    </source>
</evidence>
<dbReference type="InterPro" id="IPR050924">
    <property type="entry name" value="Peroxiredoxin_BCP/PrxQ"/>
</dbReference>
<feature type="domain" description="Thioredoxin" evidence="14">
    <location>
        <begin position="3"/>
        <end position="154"/>
    </location>
</feature>
<dbReference type="Pfam" id="PF00578">
    <property type="entry name" value="AhpC-TSA"/>
    <property type="match status" value="1"/>
</dbReference>
<dbReference type="RefSeq" id="WP_073606810.1">
    <property type="nucleotide sequence ID" value="NZ_MRCG01000001.1"/>
</dbReference>
<sequence length="154" mass="16950">MTLSVGDPAPDFSLPDATGKTYSLADLKGQRVVLYFYPRDNTPGCTKEACGFRDRYADYQGKDAIVLGVSTDDAKSHSKFIDKFSLPFPLLVDEGGEVASRYGVYGLKKFMGKEYMGITRSTFIIGPDGNLEKTYLKVKAETHADEVLADLETL</sequence>
<dbReference type="Proteomes" id="UP000185557">
    <property type="component" value="Unassembled WGS sequence"/>
</dbReference>
<evidence type="ECO:0000259" key="14">
    <source>
        <dbReference type="PROSITE" id="PS51352"/>
    </source>
</evidence>
<evidence type="ECO:0000256" key="10">
    <source>
        <dbReference type="ARBA" id="ARBA00038489"/>
    </source>
</evidence>
<comment type="similarity">
    <text evidence="10">Belongs to the peroxiredoxin family. BCP/PrxQ subfamily.</text>
</comment>
<keyword evidence="4" id="KW-0575">Peroxidase</keyword>
<evidence type="ECO:0000256" key="9">
    <source>
        <dbReference type="ARBA" id="ARBA00032824"/>
    </source>
</evidence>
<dbReference type="CDD" id="cd03017">
    <property type="entry name" value="PRX_BCP"/>
    <property type="match status" value="1"/>
</dbReference>
<evidence type="ECO:0000256" key="12">
    <source>
        <dbReference type="ARBA" id="ARBA00049091"/>
    </source>
</evidence>
<evidence type="ECO:0000256" key="7">
    <source>
        <dbReference type="ARBA" id="ARBA00023157"/>
    </source>
</evidence>
<keyword evidence="5" id="KW-0049">Antioxidant</keyword>
<dbReference type="GO" id="GO:0005737">
    <property type="term" value="C:cytoplasm"/>
    <property type="evidence" value="ECO:0007669"/>
    <property type="project" value="TreeGrafter"/>
</dbReference>
<evidence type="ECO:0000256" key="5">
    <source>
        <dbReference type="ARBA" id="ARBA00022862"/>
    </source>
</evidence>
<keyword evidence="8" id="KW-0676">Redox-active center</keyword>
<comment type="caution">
    <text evidence="15">The sequence shown here is derived from an EMBL/GenBank/DDBJ whole genome shotgun (WGS) entry which is preliminary data.</text>
</comment>
<evidence type="ECO:0000256" key="4">
    <source>
        <dbReference type="ARBA" id="ARBA00022559"/>
    </source>
</evidence>
<dbReference type="STRING" id="549789.NIES30_02695"/>
<evidence type="ECO:0000256" key="2">
    <source>
        <dbReference type="ARBA" id="ARBA00011245"/>
    </source>
</evidence>
<protein>
    <recommendedName>
        <fullName evidence="3">thioredoxin-dependent peroxiredoxin</fullName>
        <ecNumber evidence="3">1.11.1.24</ecNumber>
    </recommendedName>
    <alternativeName>
        <fullName evidence="11">Bacterioferritin comigratory protein</fullName>
    </alternativeName>
    <alternativeName>
        <fullName evidence="9">Thioredoxin peroxidase</fullName>
    </alternativeName>
</protein>
<dbReference type="EC" id="1.11.1.24" evidence="3"/>
<dbReference type="Gene3D" id="3.40.30.10">
    <property type="entry name" value="Glutaredoxin"/>
    <property type="match status" value="1"/>
</dbReference>
<dbReference type="FunFam" id="3.40.30.10:FF:000007">
    <property type="entry name" value="Thioredoxin-dependent thiol peroxidase"/>
    <property type="match status" value="1"/>
</dbReference>
<evidence type="ECO:0000256" key="8">
    <source>
        <dbReference type="ARBA" id="ARBA00023284"/>
    </source>
</evidence>
<dbReference type="PIRSF" id="PIRSF000239">
    <property type="entry name" value="AHPC"/>
    <property type="match status" value="1"/>
</dbReference>
<reference evidence="15 16" key="1">
    <citation type="submission" date="2016-11" db="EMBL/GenBank/DDBJ databases">
        <title>Draft Genome Sequences of Nine Cyanobacterial Strains from Diverse Habitats.</title>
        <authorList>
            <person name="Zhu T."/>
            <person name="Hou S."/>
            <person name="Lu X."/>
            <person name="Hess W.R."/>
        </authorList>
    </citation>
    <scope>NUCLEOTIDE SEQUENCE [LARGE SCALE GENOMIC DNA]</scope>
    <source>
        <strain evidence="15 16">NIES-30</strain>
    </source>
</reference>
<keyword evidence="16" id="KW-1185">Reference proteome</keyword>
<dbReference type="GO" id="GO:0008379">
    <property type="term" value="F:thioredoxin peroxidase activity"/>
    <property type="evidence" value="ECO:0007669"/>
    <property type="project" value="TreeGrafter"/>
</dbReference>